<keyword evidence="9" id="KW-1185">Reference proteome</keyword>
<dbReference type="AlphaFoldDB" id="A0A8C5ZZ40"/>
<dbReference type="Proteomes" id="UP000694407">
    <property type="component" value="Unplaced"/>
</dbReference>
<dbReference type="GeneTree" id="ENSGT00950000183178"/>
<name>A0A8C5ZZ40_MARMA</name>
<evidence type="ECO:0000256" key="6">
    <source>
        <dbReference type="ARBA" id="ARBA00038646"/>
    </source>
</evidence>
<reference evidence="8" key="1">
    <citation type="submission" date="2025-08" db="UniProtKB">
        <authorList>
            <consortium name="Ensembl"/>
        </authorList>
    </citation>
    <scope>IDENTIFICATION</scope>
</reference>
<evidence type="ECO:0000256" key="5">
    <source>
        <dbReference type="ARBA" id="ARBA00023136"/>
    </source>
</evidence>
<comment type="function">
    <text evidence="7">Plays an essential role in the homeostatic regulation of sphingolipid de novo biosynthesis by modulating the activity of the serine palmitoyltransferase (SPT) in response to ceramide levels. When complexed to SPT, the binding of ceramides to its N-terminus stabilizes a conformation that block SPT substrate entry, hence preventing SPT catalytic activity. Through this mechanism, maintains ceramide levels at sufficient concentrations for the production of complex sphingolipids, but which prevents the accumulation of ceramides to levels that trigger apoptosis.</text>
</comment>
<dbReference type="GO" id="GO:0005789">
    <property type="term" value="C:endoplasmic reticulum membrane"/>
    <property type="evidence" value="ECO:0007669"/>
    <property type="project" value="InterPro"/>
</dbReference>
<evidence type="ECO:0000256" key="2">
    <source>
        <dbReference type="ARBA" id="ARBA00007649"/>
    </source>
</evidence>
<dbReference type="GO" id="GO:0006665">
    <property type="term" value="P:sphingolipid metabolic process"/>
    <property type="evidence" value="ECO:0007669"/>
    <property type="project" value="UniProtKB-ARBA"/>
</dbReference>
<dbReference type="Ensembl" id="ENSMMMT00000025234.1">
    <property type="protein sequence ID" value="ENSMMMP00000022254.1"/>
    <property type="gene ID" value="ENSMMMG00000019563.1"/>
</dbReference>
<reference evidence="8" key="2">
    <citation type="submission" date="2025-09" db="UniProtKB">
        <authorList>
            <consortium name="Ensembl"/>
        </authorList>
    </citation>
    <scope>IDENTIFICATION</scope>
</reference>
<evidence type="ECO:0000256" key="3">
    <source>
        <dbReference type="ARBA" id="ARBA00022692"/>
    </source>
</evidence>
<keyword evidence="5" id="KW-0472">Membrane</keyword>
<protein>
    <submittedName>
        <fullName evidence="8">Uncharacterized protein</fullName>
    </submittedName>
</protein>
<keyword evidence="4" id="KW-1133">Transmembrane helix</keyword>
<accession>A0A8C5ZZ40</accession>
<evidence type="ECO:0000313" key="9">
    <source>
        <dbReference type="Proteomes" id="UP000694407"/>
    </source>
</evidence>
<organism evidence="8 9">
    <name type="scientific">Marmota marmota marmota</name>
    <name type="common">Alpine marmot</name>
    <dbReference type="NCBI Taxonomy" id="9994"/>
    <lineage>
        <taxon>Eukaryota</taxon>
        <taxon>Metazoa</taxon>
        <taxon>Chordata</taxon>
        <taxon>Craniata</taxon>
        <taxon>Vertebrata</taxon>
        <taxon>Euteleostomi</taxon>
        <taxon>Mammalia</taxon>
        <taxon>Eutheria</taxon>
        <taxon>Euarchontoglires</taxon>
        <taxon>Glires</taxon>
        <taxon>Rodentia</taxon>
        <taxon>Sciuromorpha</taxon>
        <taxon>Sciuridae</taxon>
        <taxon>Xerinae</taxon>
        <taxon>Marmotini</taxon>
        <taxon>Marmota</taxon>
    </lineage>
</organism>
<dbReference type="GO" id="GO:2000303">
    <property type="term" value="P:regulation of ceramide biosynthetic process"/>
    <property type="evidence" value="ECO:0007669"/>
    <property type="project" value="UniProtKB-ARBA"/>
</dbReference>
<evidence type="ECO:0000256" key="7">
    <source>
        <dbReference type="ARBA" id="ARBA00045896"/>
    </source>
</evidence>
<comment type="similarity">
    <text evidence="2">Belongs to the ORM family.</text>
</comment>
<dbReference type="InterPro" id="IPR007203">
    <property type="entry name" value="ORMDL"/>
</dbReference>
<evidence type="ECO:0000313" key="8">
    <source>
        <dbReference type="Ensembl" id="ENSMMMP00000022254.1"/>
    </source>
</evidence>
<keyword evidence="3" id="KW-0812">Transmembrane</keyword>
<sequence length="65" mass="7353">MDYRLQFTSSRKFLSISPIILYLLASFHSKYAAAHFLINTTSLLSGLLPKSPHFHGVPLFDINKS</sequence>
<comment type="subunit">
    <text evidence="6">Ceramide-sensitive subunit of the serine palmitoyltransferase (SPT) complex, which is also composed of SPTLC1, SPTLC2/3 and SPTSSA/B.</text>
</comment>
<dbReference type="Pfam" id="PF04061">
    <property type="entry name" value="ORMDL"/>
    <property type="match status" value="1"/>
</dbReference>
<dbReference type="PANTHER" id="PTHR12665">
    <property type="entry name" value="ORMDL PROTEINS"/>
    <property type="match status" value="1"/>
</dbReference>
<comment type="subcellular location">
    <subcellularLocation>
        <location evidence="1">Membrane</location>
        <topology evidence="1">Multi-pass membrane protein</topology>
    </subcellularLocation>
</comment>
<proteinExistence type="inferred from homology"/>
<evidence type="ECO:0000256" key="1">
    <source>
        <dbReference type="ARBA" id="ARBA00004141"/>
    </source>
</evidence>
<evidence type="ECO:0000256" key="4">
    <source>
        <dbReference type="ARBA" id="ARBA00022989"/>
    </source>
</evidence>